<comment type="caution">
    <text evidence="2">The sequence shown here is derived from an EMBL/GenBank/DDBJ whole genome shotgun (WGS) entry which is preliminary data.</text>
</comment>
<feature type="signal peptide" evidence="1">
    <location>
        <begin position="1"/>
        <end position="21"/>
    </location>
</feature>
<proteinExistence type="predicted"/>
<evidence type="ECO:0000313" key="3">
    <source>
        <dbReference type="Proteomes" id="UP000561438"/>
    </source>
</evidence>
<organism evidence="2 3">
    <name type="scientific">Qipengyuania atrilutea</name>
    <dbReference type="NCBI Taxonomy" id="2744473"/>
    <lineage>
        <taxon>Bacteria</taxon>
        <taxon>Pseudomonadati</taxon>
        <taxon>Pseudomonadota</taxon>
        <taxon>Alphaproteobacteria</taxon>
        <taxon>Sphingomonadales</taxon>
        <taxon>Erythrobacteraceae</taxon>
        <taxon>Qipengyuania</taxon>
    </lineage>
</organism>
<evidence type="ECO:0000256" key="1">
    <source>
        <dbReference type="SAM" id="SignalP"/>
    </source>
</evidence>
<keyword evidence="3" id="KW-1185">Reference proteome</keyword>
<evidence type="ECO:0000313" key="2">
    <source>
        <dbReference type="EMBL" id="NVD43467.1"/>
    </source>
</evidence>
<reference evidence="2 3" key="1">
    <citation type="submission" date="2020-06" db="EMBL/GenBank/DDBJ databases">
        <title>Altererythrobacter sp. HHU K3-1.</title>
        <authorList>
            <person name="Zhang D."/>
            <person name="Xue H."/>
        </authorList>
    </citation>
    <scope>NUCLEOTIDE SEQUENCE [LARGE SCALE GENOMIC DNA]</scope>
    <source>
        <strain evidence="2 3">HHU K3-1</strain>
    </source>
</reference>
<sequence>MRFTSLGMVAFAAFASLLLPAAPVNAELPLETREMIDAAIASGEREKVEAIVALARELHPEDAELLDWVLANFTLKNPPQDVIPEETLSLIEAAKETGEVEAVETVVALAQKLYPQHADTLGTMAVEFAAAQPVTNVLPEETQALIDAAIETRNQRQLEAIIVLAKKTQPEDASQLDEIARNFAAEEAERQRVAKLAEEQRIREANWYRLWKGRGEIGASRSTGNSESLALTAGLDLKRVGIDWEHEVRAIADYRTNNDRTTREYFSLAYEPNYVLNPRTYAFGLAQAERGPFQGFEARYSLSGGIGYRVIESDRLQLAVQGGPAYRRFVPVDGPIESNIATLGAVDLDWQLAEKVKFVHDSNVYLQSGNSTLVAITGLEAEIIASLSARLSYRIEYDTEPPPGTLSTDTLSRFTLVYGF</sequence>
<dbReference type="RefSeq" id="WP_176265803.1">
    <property type="nucleotide sequence ID" value="NZ_JABWGV010000001.1"/>
</dbReference>
<accession>A0A850GYM1</accession>
<dbReference type="EMBL" id="JABWGV010000001">
    <property type="protein sequence ID" value="NVD43467.1"/>
    <property type="molecule type" value="Genomic_DNA"/>
</dbReference>
<dbReference type="AlphaFoldDB" id="A0A850GYM1"/>
<dbReference type="Proteomes" id="UP000561438">
    <property type="component" value="Unassembled WGS sequence"/>
</dbReference>
<feature type="chain" id="PRO_5033050615" evidence="1">
    <location>
        <begin position="22"/>
        <end position="420"/>
    </location>
</feature>
<protein>
    <submittedName>
        <fullName evidence="2">DUF481 domain-containing protein</fullName>
    </submittedName>
</protein>
<keyword evidence="1" id="KW-0732">Signal</keyword>
<dbReference type="InterPro" id="IPR007433">
    <property type="entry name" value="DUF481"/>
</dbReference>
<gene>
    <name evidence="2" type="ORF">HUV48_00355</name>
</gene>
<name>A0A850GYM1_9SPHN</name>
<dbReference type="Pfam" id="PF04338">
    <property type="entry name" value="DUF481"/>
    <property type="match status" value="1"/>
</dbReference>